<dbReference type="InterPro" id="IPR044751">
    <property type="entry name" value="Ion_transp-like_CBS"/>
</dbReference>
<keyword evidence="7 9" id="KW-0129">CBS domain</keyword>
<evidence type="ECO:0000259" key="13">
    <source>
        <dbReference type="PROSITE" id="PS51846"/>
    </source>
</evidence>
<dbReference type="CDD" id="cd04590">
    <property type="entry name" value="CBS_pair_CorC_HlyC_assoc"/>
    <property type="match status" value="1"/>
</dbReference>
<evidence type="ECO:0000256" key="4">
    <source>
        <dbReference type="ARBA" id="ARBA00022692"/>
    </source>
</evidence>
<evidence type="ECO:0000256" key="2">
    <source>
        <dbReference type="ARBA" id="ARBA00006337"/>
    </source>
</evidence>
<comment type="caution">
    <text evidence="14">The sequence shown here is derived from an EMBL/GenBank/DDBJ whole genome shotgun (WGS) entry which is preliminary data.</text>
</comment>
<comment type="similarity">
    <text evidence="2">Belongs to the UPF0053 family.</text>
</comment>
<sequence length="450" mass="51227">MDIVNLLLVAILIALTAFFVASEFAIVKVRGTRIDQLIAEGNKQAITAKKVIDNLDGYLSACQLGITVTALGLGWLGQPTIVRLLSPLFERYEIPSSFSQLISFAIAFSLMTFLHVVVGELAPKTLAIQKSEKLTLWLAKPLILFYILMYPFIWALNGSARFITGLFGLKPVSEHDAAHSEEELRIILSESYERGEINQSEFKYVNKIFEFDNRIAKEIMVPRTEIITLSIDEPIKEQLNIVKNEKYTRYPVVDGDKDHIIGLVNVKEVFTELVHNKDSSYSIETYIRPIIQVYDSIPIHELLLKMQTERIHMAILIDEYGGTAGLVTVEDILEEIVGEIRDEFDTDEVPLIQKITEDQYIIDGKVLVSEINDLFNLNIDDTDVDTIGGWVMTERYDVQKDEIIELDDFIIRVSDMENHHIRYLEITKKQMDEQPEPIINEEIAASSKMA</sequence>
<name>A0ABU6P6A3_9BACI</name>
<dbReference type="SMART" id="SM00116">
    <property type="entry name" value="CBS"/>
    <property type="match status" value="2"/>
</dbReference>
<evidence type="ECO:0000256" key="1">
    <source>
        <dbReference type="ARBA" id="ARBA00004651"/>
    </source>
</evidence>
<feature type="transmembrane region" description="Helical" evidence="11">
    <location>
        <begin position="6"/>
        <end position="27"/>
    </location>
</feature>
<keyword evidence="3" id="KW-1003">Cell membrane</keyword>
<proteinExistence type="inferred from homology"/>
<evidence type="ECO:0000313" key="14">
    <source>
        <dbReference type="EMBL" id="MED4403706.1"/>
    </source>
</evidence>
<dbReference type="PROSITE" id="PS51846">
    <property type="entry name" value="CNNM"/>
    <property type="match status" value="1"/>
</dbReference>
<evidence type="ECO:0000256" key="9">
    <source>
        <dbReference type="PROSITE-ProRule" id="PRU00703"/>
    </source>
</evidence>
<dbReference type="InterPro" id="IPR000644">
    <property type="entry name" value="CBS_dom"/>
</dbReference>
<keyword evidence="15" id="KW-1185">Reference proteome</keyword>
<dbReference type="PANTHER" id="PTHR43099">
    <property type="entry name" value="UPF0053 PROTEIN YRKA"/>
    <property type="match status" value="1"/>
</dbReference>
<dbReference type="PROSITE" id="PS51371">
    <property type="entry name" value="CBS"/>
    <property type="match status" value="2"/>
</dbReference>
<dbReference type="InterPro" id="IPR016169">
    <property type="entry name" value="FAD-bd_PCMH_sub2"/>
</dbReference>
<keyword evidence="6 10" id="KW-1133">Transmembrane helix</keyword>
<keyword evidence="5" id="KW-0677">Repeat</keyword>
<protein>
    <submittedName>
        <fullName evidence="14">Hemolysin family protein</fullName>
    </submittedName>
</protein>
<evidence type="ECO:0000256" key="7">
    <source>
        <dbReference type="ARBA" id="ARBA00023122"/>
    </source>
</evidence>
<feature type="domain" description="CBS" evidence="12">
    <location>
        <begin position="286"/>
        <end position="343"/>
    </location>
</feature>
<feature type="transmembrane region" description="Helical" evidence="11">
    <location>
        <begin position="58"/>
        <end position="78"/>
    </location>
</feature>
<organism evidence="14 15">
    <name type="scientific">Metabacillus fastidiosus</name>
    <dbReference type="NCBI Taxonomy" id="1458"/>
    <lineage>
        <taxon>Bacteria</taxon>
        <taxon>Bacillati</taxon>
        <taxon>Bacillota</taxon>
        <taxon>Bacilli</taxon>
        <taxon>Bacillales</taxon>
        <taxon>Bacillaceae</taxon>
        <taxon>Metabacillus</taxon>
    </lineage>
</organism>
<dbReference type="InterPro" id="IPR046342">
    <property type="entry name" value="CBS_dom_sf"/>
</dbReference>
<evidence type="ECO:0000259" key="12">
    <source>
        <dbReference type="PROSITE" id="PS51371"/>
    </source>
</evidence>
<dbReference type="SUPFAM" id="SSF54631">
    <property type="entry name" value="CBS-domain pair"/>
    <property type="match status" value="1"/>
</dbReference>
<dbReference type="PANTHER" id="PTHR43099:SF2">
    <property type="entry name" value="UPF0053 PROTEIN YRKA"/>
    <property type="match status" value="1"/>
</dbReference>
<dbReference type="InterPro" id="IPR002550">
    <property type="entry name" value="CNNM"/>
</dbReference>
<dbReference type="GeneID" id="301139784"/>
<comment type="subcellular location">
    <subcellularLocation>
        <location evidence="1">Cell membrane</location>
        <topology evidence="1">Multi-pass membrane protein</topology>
    </subcellularLocation>
</comment>
<dbReference type="SUPFAM" id="SSF56176">
    <property type="entry name" value="FAD-binding/transporter-associated domain-like"/>
    <property type="match status" value="1"/>
</dbReference>
<feature type="transmembrane region" description="Helical" evidence="11">
    <location>
        <begin position="134"/>
        <end position="156"/>
    </location>
</feature>
<accession>A0ABU6P6A3</accession>
<dbReference type="Pfam" id="PF01595">
    <property type="entry name" value="CNNM"/>
    <property type="match status" value="1"/>
</dbReference>
<dbReference type="RefSeq" id="WP_066225700.1">
    <property type="nucleotide sequence ID" value="NZ_JARTFQ010000006.1"/>
</dbReference>
<dbReference type="Pfam" id="PF03471">
    <property type="entry name" value="CorC_HlyC"/>
    <property type="match status" value="1"/>
</dbReference>
<gene>
    <name evidence="14" type="ORF">P9271_20560</name>
</gene>
<dbReference type="SMART" id="SM01091">
    <property type="entry name" value="CorC_HlyC"/>
    <property type="match status" value="1"/>
</dbReference>
<evidence type="ECO:0000256" key="11">
    <source>
        <dbReference type="SAM" id="Phobius"/>
    </source>
</evidence>
<feature type="transmembrane region" description="Helical" evidence="11">
    <location>
        <begin position="98"/>
        <end position="122"/>
    </location>
</feature>
<evidence type="ECO:0000256" key="3">
    <source>
        <dbReference type="ARBA" id="ARBA00022475"/>
    </source>
</evidence>
<feature type="domain" description="CBS" evidence="12">
    <location>
        <begin position="220"/>
        <end position="279"/>
    </location>
</feature>
<keyword evidence="8 10" id="KW-0472">Membrane</keyword>
<dbReference type="Gene3D" id="3.30.465.10">
    <property type="match status" value="1"/>
</dbReference>
<dbReference type="InterPro" id="IPR005170">
    <property type="entry name" value="Transptr-assoc_dom"/>
</dbReference>
<reference evidence="14 15" key="1">
    <citation type="submission" date="2023-03" db="EMBL/GenBank/DDBJ databases">
        <title>Bacillus Genome Sequencing.</title>
        <authorList>
            <person name="Dunlap C."/>
        </authorList>
    </citation>
    <scope>NUCLEOTIDE SEQUENCE [LARGE SCALE GENOMIC DNA]</scope>
    <source>
        <strain evidence="14 15">NRS-1717</strain>
    </source>
</reference>
<dbReference type="Proteomes" id="UP001342826">
    <property type="component" value="Unassembled WGS sequence"/>
</dbReference>
<dbReference type="Gene3D" id="3.10.580.10">
    <property type="entry name" value="CBS-domain"/>
    <property type="match status" value="1"/>
</dbReference>
<feature type="domain" description="CNNM transmembrane" evidence="13">
    <location>
        <begin position="1"/>
        <end position="201"/>
    </location>
</feature>
<dbReference type="InterPro" id="IPR036318">
    <property type="entry name" value="FAD-bd_PCMH-like_sf"/>
</dbReference>
<evidence type="ECO:0000256" key="10">
    <source>
        <dbReference type="PROSITE-ProRule" id="PRU01193"/>
    </source>
</evidence>
<evidence type="ECO:0000256" key="8">
    <source>
        <dbReference type="ARBA" id="ARBA00023136"/>
    </source>
</evidence>
<evidence type="ECO:0000256" key="6">
    <source>
        <dbReference type="ARBA" id="ARBA00022989"/>
    </source>
</evidence>
<dbReference type="Pfam" id="PF00571">
    <property type="entry name" value="CBS"/>
    <property type="match status" value="2"/>
</dbReference>
<dbReference type="EMBL" id="JARTFS010000018">
    <property type="protein sequence ID" value="MED4403706.1"/>
    <property type="molecule type" value="Genomic_DNA"/>
</dbReference>
<evidence type="ECO:0000256" key="5">
    <source>
        <dbReference type="ARBA" id="ARBA00022737"/>
    </source>
</evidence>
<dbReference type="InterPro" id="IPR051676">
    <property type="entry name" value="UPF0053_domain"/>
</dbReference>
<evidence type="ECO:0000313" key="15">
    <source>
        <dbReference type="Proteomes" id="UP001342826"/>
    </source>
</evidence>
<keyword evidence="4 10" id="KW-0812">Transmembrane</keyword>